<dbReference type="InterPro" id="IPR001352">
    <property type="entry name" value="RNase_HII/HIII"/>
</dbReference>
<dbReference type="InterPro" id="IPR024567">
    <property type="entry name" value="RNase_HII/HIII_dom"/>
</dbReference>
<dbReference type="NCBIfam" id="NF000595">
    <property type="entry name" value="PRK00015.1-3"/>
    <property type="match status" value="1"/>
</dbReference>
<keyword evidence="12" id="KW-0378">Hydrolase</keyword>
<comment type="cofactor">
    <cofactor evidence="2">
        <name>Mn(2+)</name>
        <dbReference type="ChEBI" id="CHEBI:29035"/>
    </cofactor>
</comment>
<evidence type="ECO:0000313" key="16">
    <source>
        <dbReference type="EMBL" id="CAB4578372.1"/>
    </source>
</evidence>
<evidence type="ECO:0000313" key="15">
    <source>
        <dbReference type="EMBL" id="CAB4540190.1"/>
    </source>
</evidence>
<dbReference type="EMBL" id="CAEZST010000002">
    <property type="protein sequence ID" value="CAB4540190.1"/>
    <property type="molecule type" value="Genomic_DNA"/>
</dbReference>
<dbReference type="Gene3D" id="3.30.420.10">
    <property type="entry name" value="Ribonuclease H-like superfamily/Ribonuclease H"/>
    <property type="match status" value="1"/>
</dbReference>
<evidence type="ECO:0000256" key="3">
    <source>
        <dbReference type="ARBA" id="ARBA00001946"/>
    </source>
</evidence>
<comment type="subcellular location">
    <subcellularLocation>
        <location evidence="4">Cytoplasm</location>
    </subcellularLocation>
</comment>
<dbReference type="EC" id="3.1.26.4" evidence="6"/>
<evidence type="ECO:0000256" key="4">
    <source>
        <dbReference type="ARBA" id="ARBA00004496"/>
    </source>
</evidence>
<dbReference type="Pfam" id="PF01351">
    <property type="entry name" value="RNase_HII"/>
    <property type="match status" value="1"/>
</dbReference>
<keyword evidence="11" id="KW-0255">Endonuclease</keyword>
<dbReference type="GO" id="GO:0005737">
    <property type="term" value="C:cytoplasm"/>
    <property type="evidence" value="ECO:0007669"/>
    <property type="project" value="UniProtKB-SubCell"/>
</dbReference>
<dbReference type="EMBL" id="CAEZTO010000041">
    <property type="protein sequence ID" value="CAB4578372.1"/>
    <property type="molecule type" value="Genomic_DNA"/>
</dbReference>
<dbReference type="PANTHER" id="PTHR10954">
    <property type="entry name" value="RIBONUCLEASE H2 SUBUNIT A"/>
    <property type="match status" value="1"/>
</dbReference>
<dbReference type="AlphaFoldDB" id="A0A6J6BM04"/>
<evidence type="ECO:0000256" key="6">
    <source>
        <dbReference type="ARBA" id="ARBA00012180"/>
    </source>
</evidence>
<evidence type="ECO:0000256" key="11">
    <source>
        <dbReference type="ARBA" id="ARBA00022759"/>
    </source>
</evidence>
<gene>
    <name evidence="15" type="ORF">UFOPK1503_00171</name>
    <name evidence="16" type="ORF">UFOPK1693_01151</name>
</gene>
<evidence type="ECO:0000256" key="2">
    <source>
        <dbReference type="ARBA" id="ARBA00001936"/>
    </source>
</evidence>
<feature type="domain" description="RNase H type-2" evidence="14">
    <location>
        <begin position="17"/>
        <end position="206"/>
    </location>
</feature>
<dbReference type="GO" id="GO:0046872">
    <property type="term" value="F:metal ion binding"/>
    <property type="evidence" value="ECO:0007669"/>
    <property type="project" value="UniProtKB-KW"/>
</dbReference>
<reference evidence="15" key="1">
    <citation type="submission" date="2020-05" db="EMBL/GenBank/DDBJ databases">
        <authorList>
            <person name="Chiriac C."/>
            <person name="Salcher M."/>
            <person name="Ghai R."/>
            <person name="Kavagutti S V."/>
        </authorList>
    </citation>
    <scope>NUCLEOTIDE SEQUENCE</scope>
</reference>
<dbReference type="SUPFAM" id="SSF53098">
    <property type="entry name" value="Ribonuclease H-like"/>
    <property type="match status" value="1"/>
</dbReference>
<evidence type="ECO:0000256" key="13">
    <source>
        <dbReference type="ARBA" id="ARBA00023211"/>
    </source>
</evidence>
<keyword evidence="8" id="KW-0963">Cytoplasm</keyword>
<dbReference type="InterPro" id="IPR036397">
    <property type="entry name" value="RNaseH_sf"/>
</dbReference>
<dbReference type="GO" id="GO:0006298">
    <property type="term" value="P:mismatch repair"/>
    <property type="evidence" value="ECO:0007669"/>
    <property type="project" value="TreeGrafter"/>
</dbReference>
<dbReference type="GO" id="GO:0003723">
    <property type="term" value="F:RNA binding"/>
    <property type="evidence" value="ECO:0007669"/>
    <property type="project" value="InterPro"/>
</dbReference>
<dbReference type="InterPro" id="IPR022898">
    <property type="entry name" value="RNase_HII"/>
</dbReference>
<dbReference type="InterPro" id="IPR012337">
    <property type="entry name" value="RNaseH-like_sf"/>
</dbReference>
<dbReference type="GO" id="GO:0032299">
    <property type="term" value="C:ribonuclease H2 complex"/>
    <property type="evidence" value="ECO:0007669"/>
    <property type="project" value="TreeGrafter"/>
</dbReference>
<evidence type="ECO:0000256" key="10">
    <source>
        <dbReference type="ARBA" id="ARBA00022723"/>
    </source>
</evidence>
<organism evidence="15">
    <name type="scientific">freshwater metagenome</name>
    <dbReference type="NCBI Taxonomy" id="449393"/>
    <lineage>
        <taxon>unclassified sequences</taxon>
        <taxon>metagenomes</taxon>
        <taxon>ecological metagenomes</taxon>
    </lineage>
</organism>
<dbReference type="GO" id="GO:0043137">
    <property type="term" value="P:DNA replication, removal of RNA primer"/>
    <property type="evidence" value="ECO:0007669"/>
    <property type="project" value="TreeGrafter"/>
</dbReference>
<evidence type="ECO:0000256" key="12">
    <source>
        <dbReference type="ARBA" id="ARBA00022801"/>
    </source>
</evidence>
<comment type="cofactor">
    <cofactor evidence="3">
        <name>Mg(2+)</name>
        <dbReference type="ChEBI" id="CHEBI:18420"/>
    </cofactor>
</comment>
<accession>A0A6J6BM04</accession>
<evidence type="ECO:0000256" key="8">
    <source>
        <dbReference type="ARBA" id="ARBA00022490"/>
    </source>
</evidence>
<protein>
    <recommendedName>
        <fullName evidence="7">Ribonuclease HII</fullName>
        <ecNumber evidence="6">3.1.26.4</ecNumber>
    </recommendedName>
</protein>
<keyword evidence="9" id="KW-0540">Nuclease</keyword>
<evidence type="ECO:0000256" key="7">
    <source>
        <dbReference type="ARBA" id="ARBA00019179"/>
    </source>
</evidence>
<evidence type="ECO:0000256" key="1">
    <source>
        <dbReference type="ARBA" id="ARBA00000077"/>
    </source>
</evidence>
<comment type="similarity">
    <text evidence="5">Belongs to the RNase HII family.</text>
</comment>
<sequence length="206" mass="22637">MSYPTLDFEIELLEKYPAIIAIDEVGRGSLAGPVAVGAFVLTKQQLENQPEGLQDSKLIKESRRQEMAERAKAWGESFVGFVGPDEIDSKGILKALQIAGNSCIEQLAIPEAVVLLDGNQNWLGHKNVITRVKADRDCASVSAASVIAKFSRDSLMIELHQEYPQYDLASNKGYSSASHISALKEHGPSAIHRKTWLSKILSEELF</sequence>
<dbReference type="CDD" id="cd07182">
    <property type="entry name" value="RNase_HII_bacteria_HII_like"/>
    <property type="match status" value="1"/>
</dbReference>
<evidence type="ECO:0000256" key="9">
    <source>
        <dbReference type="ARBA" id="ARBA00022722"/>
    </source>
</evidence>
<name>A0A6J6BM04_9ZZZZ</name>
<keyword evidence="13" id="KW-0464">Manganese</keyword>
<dbReference type="PROSITE" id="PS51975">
    <property type="entry name" value="RNASE_H_2"/>
    <property type="match status" value="1"/>
</dbReference>
<dbReference type="PANTHER" id="PTHR10954:SF18">
    <property type="entry name" value="RIBONUCLEASE HII"/>
    <property type="match status" value="1"/>
</dbReference>
<proteinExistence type="inferred from homology"/>
<comment type="catalytic activity">
    <reaction evidence="1">
        <text>Endonucleolytic cleavage to 5'-phosphomonoester.</text>
        <dbReference type="EC" id="3.1.26.4"/>
    </reaction>
</comment>
<evidence type="ECO:0000259" key="14">
    <source>
        <dbReference type="PROSITE" id="PS51975"/>
    </source>
</evidence>
<evidence type="ECO:0000256" key="5">
    <source>
        <dbReference type="ARBA" id="ARBA00007383"/>
    </source>
</evidence>
<keyword evidence="10" id="KW-0479">Metal-binding</keyword>
<dbReference type="GO" id="GO:0004523">
    <property type="term" value="F:RNA-DNA hybrid ribonuclease activity"/>
    <property type="evidence" value="ECO:0007669"/>
    <property type="project" value="UniProtKB-EC"/>
</dbReference>